<evidence type="ECO:0000256" key="1">
    <source>
        <dbReference type="SAM" id="Phobius"/>
    </source>
</evidence>
<feature type="transmembrane region" description="Helical" evidence="1">
    <location>
        <begin position="149"/>
        <end position="174"/>
    </location>
</feature>
<feature type="transmembrane region" description="Helical" evidence="1">
    <location>
        <begin position="70"/>
        <end position="88"/>
    </location>
</feature>
<keyword evidence="4" id="KW-1185">Reference proteome</keyword>
<comment type="caution">
    <text evidence="3">The sequence shown here is derived from an EMBL/GenBank/DDBJ whole genome shotgun (WGS) entry which is preliminary data.</text>
</comment>
<dbReference type="Pfam" id="PF13962">
    <property type="entry name" value="PGG"/>
    <property type="match status" value="1"/>
</dbReference>
<dbReference type="InterPro" id="IPR026961">
    <property type="entry name" value="PGG_dom"/>
</dbReference>
<feature type="domain" description="PGG" evidence="2">
    <location>
        <begin position="70"/>
        <end position="160"/>
    </location>
</feature>
<evidence type="ECO:0000313" key="4">
    <source>
        <dbReference type="Proteomes" id="UP001187471"/>
    </source>
</evidence>
<protein>
    <recommendedName>
        <fullName evidence="2">PGG domain-containing protein</fullName>
    </recommendedName>
</protein>
<dbReference type="AlphaFoldDB" id="A0AA88QIC5"/>
<reference evidence="3" key="1">
    <citation type="submission" date="2022-12" db="EMBL/GenBank/DDBJ databases">
        <title>Draft genome assemblies for two species of Escallonia (Escalloniales).</title>
        <authorList>
            <person name="Chanderbali A."/>
            <person name="Dervinis C."/>
            <person name="Anghel I."/>
            <person name="Soltis D."/>
            <person name="Soltis P."/>
            <person name="Zapata F."/>
        </authorList>
    </citation>
    <scope>NUCLEOTIDE SEQUENCE</scope>
    <source>
        <strain evidence="3">UCBG92.1500</strain>
        <tissue evidence="3">Leaf</tissue>
    </source>
</reference>
<gene>
    <name evidence="3" type="ORF">RJ640_012944</name>
</gene>
<keyword evidence="1" id="KW-0472">Membrane</keyword>
<accession>A0AA88QIC5</accession>
<evidence type="ECO:0000259" key="2">
    <source>
        <dbReference type="Pfam" id="PF13962"/>
    </source>
</evidence>
<keyword evidence="1" id="KW-0812">Transmembrane</keyword>
<feature type="transmembrane region" description="Helical" evidence="1">
    <location>
        <begin position="180"/>
        <end position="199"/>
    </location>
</feature>
<dbReference type="Proteomes" id="UP001187471">
    <property type="component" value="Unassembled WGS sequence"/>
</dbReference>
<name>A0AA88QIC5_9ASTE</name>
<dbReference type="EMBL" id="JAVXUO010003059">
    <property type="protein sequence ID" value="KAK2967103.1"/>
    <property type="molecule type" value="Genomic_DNA"/>
</dbReference>
<organism evidence="3 4">
    <name type="scientific">Escallonia rubra</name>
    <dbReference type="NCBI Taxonomy" id="112253"/>
    <lineage>
        <taxon>Eukaryota</taxon>
        <taxon>Viridiplantae</taxon>
        <taxon>Streptophyta</taxon>
        <taxon>Embryophyta</taxon>
        <taxon>Tracheophyta</taxon>
        <taxon>Spermatophyta</taxon>
        <taxon>Magnoliopsida</taxon>
        <taxon>eudicotyledons</taxon>
        <taxon>Gunneridae</taxon>
        <taxon>Pentapetalae</taxon>
        <taxon>asterids</taxon>
        <taxon>campanulids</taxon>
        <taxon>Escalloniales</taxon>
        <taxon>Escalloniaceae</taxon>
        <taxon>Escallonia</taxon>
    </lineage>
</organism>
<keyword evidence="1" id="KW-1133">Transmembrane helix</keyword>
<sequence length="228" mass="25762">MEQRLIDVAQMGNSKAFEKKGTEDCELVTTSLEQAKKEERSKAMGDDRKVEQTEDVLEEAAKETPHKSDMFAVVLFTACFLTAVYPPGGFQQDEYNKITPNPSIHRSGTPVLARQPYIYVPFLICNALGFFWSFDVLSQLVRAFRFKRLLEFMLASMFGAYGFLLPCIMPVDYYPFGGPIVYVINGATMVLANIAWVCYKRRKASAAKDLQEGDKKATLLVNHRCRSV</sequence>
<feature type="transmembrane region" description="Helical" evidence="1">
    <location>
        <begin position="117"/>
        <end position="137"/>
    </location>
</feature>
<evidence type="ECO:0000313" key="3">
    <source>
        <dbReference type="EMBL" id="KAK2967103.1"/>
    </source>
</evidence>
<proteinExistence type="predicted"/>